<feature type="compositionally biased region" description="Polar residues" evidence="1">
    <location>
        <begin position="297"/>
        <end position="328"/>
    </location>
</feature>
<feature type="compositionally biased region" description="Low complexity" evidence="1">
    <location>
        <begin position="329"/>
        <end position="350"/>
    </location>
</feature>
<dbReference type="EMBL" id="AEPD01000028">
    <property type="protein sequence ID" value="EFU30190.1"/>
    <property type="molecule type" value="Genomic_DNA"/>
</dbReference>
<evidence type="ECO:0000256" key="1">
    <source>
        <dbReference type="SAM" id="MobiDB-lite"/>
    </source>
</evidence>
<dbReference type="Proteomes" id="UP000003112">
    <property type="component" value="Unassembled WGS sequence"/>
</dbReference>
<evidence type="ECO:0000313" key="4">
    <source>
        <dbReference type="Proteomes" id="UP000003112"/>
    </source>
</evidence>
<dbReference type="eggNOG" id="ENOG503415M">
    <property type="taxonomic scope" value="Bacteria"/>
</dbReference>
<proteinExistence type="predicted"/>
<dbReference type="HOGENOM" id="CLU_056168_0_0_10"/>
<accession>E6K7N7</accession>
<keyword evidence="2" id="KW-1133">Transmembrane helix</keyword>
<feature type="transmembrane region" description="Helical" evidence="2">
    <location>
        <begin position="32"/>
        <end position="51"/>
    </location>
</feature>
<protein>
    <submittedName>
        <fullName evidence="3">Uncharacterized protein</fullName>
    </submittedName>
</protein>
<reference evidence="3 4" key="1">
    <citation type="submission" date="2010-10" db="EMBL/GenBank/DDBJ databases">
        <authorList>
            <person name="Muzny D."/>
            <person name="Qin X."/>
            <person name="Deng J."/>
            <person name="Jiang H."/>
            <person name="Liu Y."/>
            <person name="Qu J."/>
            <person name="Song X.-Z."/>
            <person name="Zhang L."/>
            <person name="Thornton R."/>
            <person name="Coyle M."/>
            <person name="Francisco L."/>
            <person name="Jackson L."/>
            <person name="Javaid M."/>
            <person name="Korchina V."/>
            <person name="Kovar C."/>
            <person name="Mata R."/>
            <person name="Mathew T."/>
            <person name="Ngo R."/>
            <person name="Nguyen L."/>
            <person name="Nguyen N."/>
            <person name="Okwuonu G."/>
            <person name="Ongeri F."/>
            <person name="Pham C."/>
            <person name="Simmons D."/>
            <person name="Wilczek-Boney K."/>
            <person name="Hale W."/>
            <person name="Jakkamsetti A."/>
            <person name="Pham P."/>
            <person name="Ruth R."/>
            <person name="San Lucas F."/>
            <person name="Warren J."/>
            <person name="Zhang J."/>
            <person name="Zhao Z."/>
            <person name="Zhou C."/>
            <person name="Zhu D."/>
            <person name="Lee S."/>
            <person name="Bess C."/>
            <person name="Blankenburg K."/>
            <person name="Forbes L."/>
            <person name="Fu Q."/>
            <person name="Gubbala S."/>
            <person name="Hirani K."/>
            <person name="Jayaseelan J.C."/>
            <person name="Lara F."/>
            <person name="Munidasa M."/>
            <person name="Palculict T."/>
            <person name="Patil S."/>
            <person name="Pu L.-L."/>
            <person name="Saada N."/>
            <person name="Tang L."/>
            <person name="Weissenberger G."/>
            <person name="Zhu Y."/>
            <person name="Hemphill L."/>
            <person name="Shang Y."/>
            <person name="Youmans B."/>
            <person name="Ayvaz T."/>
            <person name="Ross M."/>
            <person name="Santibanez J."/>
            <person name="Aqrawi P."/>
            <person name="Gross S."/>
            <person name="Joshi V."/>
            <person name="Fowler G."/>
            <person name="Nazareth L."/>
            <person name="Reid J."/>
            <person name="Worley K."/>
            <person name="Petrosino J."/>
            <person name="Highlander S."/>
            <person name="Gibbs R."/>
        </authorList>
    </citation>
    <scope>NUCLEOTIDE SEQUENCE [LARGE SCALE GENOMIC DNA]</scope>
    <source>
        <strain evidence="3 4">ATCC 33574</strain>
    </source>
</reference>
<comment type="caution">
    <text evidence="3">The sequence shown here is derived from an EMBL/GenBank/DDBJ whole genome shotgun (WGS) entry which is preliminary data.</text>
</comment>
<feature type="compositionally biased region" description="Gly residues" evidence="1">
    <location>
        <begin position="352"/>
        <end position="370"/>
    </location>
</feature>
<feature type="region of interest" description="Disordered" evidence="1">
    <location>
        <begin position="219"/>
        <end position="370"/>
    </location>
</feature>
<dbReference type="AlphaFoldDB" id="E6K7N7"/>
<keyword evidence="4" id="KW-1185">Reference proteome</keyword>
<gene>
    <name evidence="3" type="ORF">HMPREF6485_1469</name>
</gene>
<organism evidence="3 4">
    <name type="scientific">Segatella buccae ATCC 33574</name>
    <dbReference type="NCBI Taxonomy" id="873513"/>
    <lineage>
        <taxon>Bacteria</taxon>
        <taxon>Pseudomonadati</taxon>
        <taxon>Bacteroidota</taxon>
        <taxon>Bacteroidia</taxon>
        <taxon>Bacteroidales</taxon>
        <taxon>Prevotellaceae</taxon>
        <taxon>Segatella</taxon>
    </lineage>
</organism>
<name>E6K7N7_9BACT</name>
<evidence type="ECO:0000256" key="2">
    <source>
        <dbReference type="SAM" id="Phobius"/>
    </source>
</evidence>
<feature type="compositionally biased region" description="Polar residues" evidence="1">
    <location>
        <begin position="224"/>
        <end position="273"/>
    </location>
</feature>
<keyword evidence="2" id="KW-0472">Membrane</keyword>
<sequence length="370" mass="41942">MNKGARLEELSLRPAHTEDKIYNLKHTDMKKLIIAFAALFCITVSARAMSYEQAREQALFLTDKMAYELNLTDDQYEAAYEINLDYLMSIDDYNDLYGLYWQQRNLDLSYILLDWQYRAYCAANYFYRPLYWDAGYWHFGIYARYPRRNYFFYGRPDFYAYYRGNHSWRMNGGSSWYHGRSWGGPRPGEDRRFGMRDGFNRGDYGRGITFGNRGNGYNNVGNRSFGNQNRPAAQQNMGNRSFGNQSRNSFPSNRSFGNTSGYNGNRSFGNGTHQGEGRSFGNMPGSPRRSFVDGSIDRQSSTRTTVTNGNPGIRSFGNSSRPSTTPNQTFTPRSTPSPSPGTRSFGGTSRQFGGGSTGSSNGGSPFGGHR</sequence>
<evidence type="ECO:0000313" key="3">
    <source>
        <dbReference type="EMBL" id="EFU30190.1"/>
    </source>
</evidence>
<keyword evidence="2" id="KW-0812">Transmembrane</keyword>
<dbReference type="STRING" id="873513.HMPREF6485_1469"/>